<evidence type="ECO:0000313" key="2">
    <source>
        <dbReference type="EMBL" id="KIL61118.1"/>
    </source>
</evidence>
<evidence type="ECO:0000256" key="1">
    <source>
        <dbReference type="SAM" id="MobiDB-lite"/>
    </source>
</evidence>
<name>A0A0C2WXK5_AMAMK</name>
<dbReference type="HOGENOM" id="CLU_1427641_0_0_1"/>
<feature type="region of interest" description="Disordered" evidence="1">
    <location>
        <begin position="169"/>
        <end position="190"/>
    </location>
</feature>
<feature type="compositionally biased region" description="Acidic residues" evidence="1">
    <location>
        <begin position="178"/>
        <end position="190"/>
    </location>
</feature>
<keyword evidence="3" id="KW-1185">Reference proteome</keyword>
<organism evidence="2 3">
    <name type="scientific">Amanita muscaria (strain Koide BX008)</name>
    <dbReference type="NCBI Taxonomy" id="946122"/>
    <lineage>
        <taxon>Eukaryota</taxon>
        <taxon>Fungi</taxon>
        <taxon>Dikarya</taxon>
        <taxon>Basidiomycota</taxon>
        <taxon>Agaricomycotina</taxon>
        <taxon>Agaricomycetes</taxon>
        <taxon>Agaricomycetidae</taxon>
        <taxon>Agaricales</taxon>
        <taxon>Pluteineae</taxon>
        <taxon>Amanitaceae</taxon>
        <taxon>Amanita</taxon>
    </lineage>
</organism>
<protein>
    <submittedName>
        <fullName evidence="2">Uncharacterized protein</fullName>
    </submittedName>
</protein>
<dbReference type="InParanoid" id="A0A0C2WXK5"/>
<proteinExistence type="predicted"/>
<dbReference type="Proteomes" id="UP000054549">
    <property type="component" value="Unassembled WGS sequence"/>
</dbReference>
<dbReference type="OrthoDB" id="2747778at2759"/>
<dbReference type="AlphaFoldDB" id="A0A0C2WXK5"/>
<reference evidence="2 3" key="1">
    <citation type="submission" date="2014-04" db="EMBL/GenBank/DDBJ databases">
        <title>Evolutionary Origins and Diversification of the Mycorrhizal Mutualists.</title>
        <authorList>
            <consortium name="DOE Joint Genome Institute"/>
            <consortium name="Mycorrhizal Genomics Consortium"/>
            <person name="Kohler A."/>
            <person name="Kuo A."/>
            <person name="Nagy L.G."/>
            <person name="Floudas D."/>
            <person name="Copeland A."/>
            <person name="Barry K.W."/>
            <person name="Cichocki N."/>
            <person name="Veneault-Fourrey C."/>
            <person name="LaButti K."/>
            <person name="Lindquist E.A."/>
            <person name="Lipzen A."/>
            <person name="Lundell T."/>
            <person name="Morin E."/>
            <person name="Murat C."/>
            <person name="Riley R."/>
            <person name="Ohm R."/>
            <person name="Sun H."/>
            <person name="Tunlid A."/>
            <person name="Henrissat B."/>
            <person name="Grigoriev I.V."/>
            <person name="Hibbett D.S."/>
            <person name="Martin F."/>
        </authorList>
    </citation>
    <scope>NUCLEOTIDE SEQUENCE [LARGE SCALE GENOMIC DNA]</scope>
    <source>
        <strain evidence="2 3">Koide BX008</strain>
    </source>
</reference>
<accession>A0A0C2WXK5</accession>
<dbReference type="EMBL" id="KN818288">
    <property type="protein sequence ID" value="KIL61118.1"/>
    <property type="molecule type" value="Genomic_DNA"/>
</dbReference>
<sequence>MADAGGTWQFISTLLLKRPGKAHWLQDDIESFVLVVLYHGLRYANHNKIDKLHYIMHRVFDDSYEVNGTIMGGVGKHSMFLVGGYLSREYAFTGNPALTQWKQSAFKAIAQWIVHAEQKLWENESFHPSVGLGQEYALRDHKELARAFEIALSSQSWPTTDDKAVDYLQVPKRASGEDPADGSGIEEEQR</sequence>
<evidence type="ECO:0000313" key="3">
    <source>
        <dbReference type="Proteomes" id="UP000054549"/>
    </source>
</evidence>
<gene>
    <name evidence="2" type="ORF">M378DRAFT_26204</name>
</gene>